<feature type="transmembrane region" description="Helical" evidence="6">
    <location>
        <begin position="73"/>
        <end position="94"/>
    </location>
</feature>
<evidence type="ECO:0000313" key="10">
    <source>
        <dbReference type="Proteomes" id="UP000318571"/>
    </source>
</evidence>
<dbReference type="PANTHER" id="PTHR10340:SF57">
    <property type="entry name" value="METALLOPHOS DOMAIN-CONTAINING PROTEIN"/>
    <property type="match status" value="1"/>
</dbReference>
<organism evidence="9 10">
    <name type="scientific">Tigriopus californicus</name>
    <name type="common">Marine copepod</name>
    <dbReference type="NCBI Taxonomy" id="6832"/>
    <lineage>
        <taxon>Eukaryota</taxon>
        <taxon>Metazoa</taxon>
        <taxon>Ecdysozoa</taxon>
        <taxon>Arthropoda</taxon>
        <taxon>Crustacea</taxon>
        <taxon>Multicrustacea</taxon>
        <taxon>Hexanauplia</taxon>
        <taxon>Copepoda</taxon>
        <taxon>Harpacticoida</taxon>
        <taxon>Harpacticidae</taxon>
        <taxon>Tigriopus</taxon>
    </lineage>
</organism>
<evidence type="ECO:0000256" key="2">
    <source>
        <dbReference type="ARBA" id="ARBA00008234"/>
    </source>
</evidence>
<keyword evidence="10" id="KW-1185">Reference proteome</keyword>
<protein>
    <submittedName>
        <fullName evidence="9">Uncharacterized protein</fullName>
    </submittedName>
</protein>
<comment type="similarity">
    <text evidence="2">Belongs to the acid sphingomyelinase family.</text>
</comment>
<dbReference type="STRING" id="6832.A0A553NXA5"/>
<dbReference type="InterPro" id="IPR029052">
    <property type="entry name" value="Metallo-depent_PP-like"/>
</dbReference>
<evidence type="ECO:0000256" key="5">
    <source>
        <dbReference type="ARBA" id="ARBA00023180"/>
    </source>
</evidence>
<evidence type="ECO:0000256" key="6">
    <source>
        <dbReference type="SAM" id="Phobius"/>
    </source>
</evidence>
<dbReference type="Pfam" id="PF00149">
    <property type="entry name" value="Metallophos"/>
    <property type="match status" value="1"/>
</dbReference>
<name>A0A553NXA5_TIGCA</name>
<keyword evidence="3" id="KW-0964">Secreted</keyword>
<evidence type="ECO:0000256" key="4">
    <source>
        <dbReference type="ARBA" id="ARBA00022801"/>
    </source>
</evidence>
<keyword evidence="6" id="KW-0812">Transmembrane</keyword>
<accession>A0A553NXA5</accession>
<dbReference type="Gene3D" id="3.60.21.10">
    <property type="match status" value="1"/>
</dbReference>
<evidence type="ECO:0000313" key="9">
    <source>
        <dbReference type="EMBL" id="TRY70071.1"/>
    </source>
</evidence>
<evidence type="ECO:0000259" key="8">
    <source>
        <dbReference type="Pfam" id="PF19272"/>
    </source>
</evidence>
<proteinExistence type="inferred from homology"/>
<feature type="domain" description="Sphingomyelin phosphodiesterase C-terminal" evidence="8">
    <location>
        <begin position="397"/>
        <end position="530"/>
    </location>
</feature>
<dbReference type="Pfam" id="PF19272">
    <property type="entry name" value="ASMase_C"/>
    <property type="match status" value="1"/>
</dbReference>
<comment type="caution">
    <text evidence="9">The sequence shown here is derived from an EMBL/GenBank/DDBJ whole genome shotgun (WGS) entry which is preliminary data.</text>
</comment>
<evidence type="ECO:0000256" key="1">
    <source>
        <dbReference type="ARBA" id="ARBA00004613"/>
    </source>
</evidence>
<dbReference type="SUPFAM" id="SSF56300">
    <property type="entry name" value="Metallo-dependent phosphatases"/>
    <property type="match status" value="1"/>
</dbReference>
<dbReference type="AlphaFoldDB" id="A0A553NXA5"/>
<reference evidence="9 10" key="1">
    <citation type="journal article" date="2018" name="Nat. Ecol. Evol.">
        <title>Genomic signatures of mitonuclear coevolution across populations of Tigriopus californicus.</title>
        <authorList>
            <person name="Barreto F.S."/>
            <person name="Watson E.T."/>
            <person name="Lima T.G."/>
            <person name="Willett C.S."/>
            <person name="Edmands S."/>
            <person name="Li W."/>
            <person name="Burton R.S."/>
        </authorList>
    </citation>
    <scope>NUCLEOTIDE SEQUENCE [LARGE SCALE GENOMIC DNA]</scope>
    <source>
        <strain evidence="9 10">San Diego</strain>
    </source>
</reference>
<dbReference type="Proteomes" id="UP000318571">
    <property type="component" value="Chromosome 9"/>
</dbReference>
<comment type="subcellular location">
    <subcellularLocation>
        <location evidence="1">Secreted</location>
    </subcellularLocation>
</comment>
<dbReference type="InterPro" id="IPR045473">
    <property type="entry name" value="ASM_C"/>
</dbReference>
<keyword evidence="4" id="KW-0378">Hydrolase</keyword>
<keyword evidence="6" id="KW-0472">Membrane</keyword>
<dbReference type="PANTHER" id="PTHR10340">
    <property type="entry name" value="SPHINGOMYELIN PHOSPHODIESTERASE"/>
    <property type="match status" value="1"/>
</dbReference>
<dbReference type="OMA" id="KMISANN"/>
<sequence>MGLFVEGRNALHPYIQVMWPGVINNAESAEVSYPYRIGLDKAIDVIFMLSTDVISTTTILLNDLDMSFSCKICGLFILSSLITTVWTGGIGYFWHVSDLHLDVNFTIQDPNVLLNVPHSENNRDYYLGEYDYETCWEKGGSGKYGDYNCDSSLELVKSAMNFIKAHSDTLGNDVKFILWTGDDTSHAENEHFDEDLVVHVMGILTEQLKGTGIQVYPVLGNHDFHPKNQAPNNPAGLIYQESADLWKQWLVGEPIAEYKANGGFYQVGPDAQQHLPFKLIALNTNIYKLKNHFTEGIQDPLGQFEWLESLLKKAESDQTKVILFAHIPPGKFERFYQYMEEEDQYGFHWFTPTFNQKYLELLDKYSHVISAQFYGHHHTDALKMISANNGTPTSFGLLAPAVTPWISTLAPETGGNNPGLRLFKYDMDTGEILDYDQFWLNLAKANADNVPEWKMEYSFLEYYGLQGTIDLNLMLELTKKIRDDVQTFERYYSANSVQFDTDCDQTCRRYHLCAIFEQDYSQFEDCVSNSSRNLSSNTSTYIFLFFLYTLPNCRQWT</sequence>
<keyword evidence="5" id="KW-0325">Glycoprotein</keyword>
<dbReference type="OrthoDB" id="348678at2759"/>
<dbReference type="GO" id="GO:0005615">
    <property type="term" value="C:extracellular space"/>
    <property type="evidence" value="ECO:0007669"/>
    <property type="project" value="TreeGrafter"/>
</dbReference>
<gene>
    <name evidence="9" type="ORF">TCAL_02851</name>
</gene>
<evidence type="ECO:0000259" key="7">
    <source>
        <dbReference type="Pfam" id="PF00149"/>
    </source>
</evidence>
<evidence type="ECO:0000256" key="3">
    <source>
        <dbReference type="ARBA" id="ARBA00022525"/>
    </source>
</evidence>
<keyword evidence="6" id="KW-1133">Transmembrane helix</keyword>
<feature type="domain" description="Calcineurin-like phosphoesterase" evidence="7">
    <location>
        <begin position="93"/>
        <end position="379"/>
    </location>
</feature>
<dbReference type="InterPro" id="IPR004843">
    <property type="entry name" value="Calcineurin-like_PHP"/>
</dbReference>
<dbReference type="GO" id="GO:0008081">
    <property type="term" value="F:phosphoric diester hydrolase activity"/>
    <property type="evidence" value="ECO:0007669"/>
    <property type="project" value="TreeGrafter"/>
</dbReference>
<dbReference type="EMBL" id="VCGU01000009">
    <property type="protein sequence ID" value="TRY70071.1"/>
    <property type="molecule type" value="Genomic_DNA"/>
</dbReference>